<evidence type="ECO:0000256" key="7">
    <source>
        <dbReference type="ARBA" id="ARBA00023295"/>
    </source>
</evidence>
<evidence type="ECO:0000256" key="10">
    <source>
        <dbReference type="SAM" id="MobiDB-lite"/>
    </source>
</evidence>
<dbReference type="OrthoDB" id="154460at2"/>
<evidence type="ECO:0000313" key="13">
    <source>
        <dbReference type="EMBL" id="KRT87259.1"/>
    </source>
</evidence>
<dbReference type="PROSITE" id="PS00659">
    <property type="entry name" value="GLYCOSYL_HYDROL_F5"/>
    <property type="match status" value="1"/>
</dbReference>
<dbReference type="Pfam" id="PF00150">
    <property type="entry name" value="Cellulase"/>
    <property type="match status" value="1"/>
</dbReference>
<dbReference type="InterPro" id="IPR017853">
    <property type="entry name" value="GH"/>
</dbReference>
<keyword evidence="7 9" id="KW-0326">Glycosidase</keyword>
<reference evidence="13 15" key="1">
    <citation type="journal article" date="2015" name="Int. J. Syst. Evol. Microbiol.">
        <title>Bacillus glycinifermentans sp. nov., isolated from fermented soybean paste.</title>
        <authorList>
            <person name="Kim S.J."/>
            <person name="Dunlap C.A."/>
            <person name="Kwon S.W."/>
            <person name="Rooney A.P."/>
        </authorList>
    </citation>
    <scope>NUCLEOTIDE SEQUENCE [LARGE SCALE GENOMIC DNA]</scope>
    <source>
        <strain evidence="13 15">GO-13</strain>
    </source>
</reference>
<sequence length="520" mass="57051">MLYLKRSIIACLAIIALVFSGVMAPAASAASKTPVAANGQLKIKGAQLVNQSGKAVQLKGISSHGLQWYGDYVNKSSLKWLRDDWGINVFRAAMYTGEGGYVDNPSVKNKVKEAVEAAKELGIYVIIDWHILSDGNPNQNKAKAKEFFKEMSELYGNTPNVIYEIANEPNGDVNWNRDIKPYAEDVISVIRKNDPDNIIIVGTGTWSQDVNDAADNQLKDANVMYSLHFYAGTHGQSLRDKANYALSKGAPIFVTEWGTSDASGNGGVYLDQSREWLKYLNSKKISWVNWSLSDKQESSAALNPGASKTGGWKLSDLSASGKFVRENIRSSEDSSQDNSGSQDSPDSGSKDKDHSDSKDKDSSDQNSGKQGNSVAVQYRAGDGNVNGNQIRPQLNIKNNSKKTVDLKKVTVRYWYKANGKGQNFDCDYAQIGCSNISHKFVKLTKSVKGADTYLEIGFKNGKLSPGASTGEIQIRLHNDGWSNYAQNGDYSFTNSTTTFKNTKKITLYENGKLIWGTEPK</sequence>
<dbReference type="EC" id="3.2.1.4" evidence="9"/>
<accession>A0A0J6HVA5</accession>
<dbReference type="PANTHER" id="PTHR34142">
    <property type="entry name" value="ENDO-BETA-1,4-GLUCANASE A"/>
    <property type="match status" value="1"/>
</dbReference>
<organism evidence="13 15">
    <name type="scientific">Bacillus glycinifermentans</name>
    <dbReference type="NCBI Taxonomy" id="1664069"/>
    <lineage>
        <taxon>Bacteria</taxon>
        <taxon>Bacillati</taxon>
        <taxon>Bacillota</taxon>
        <taxon>Bacilli</taxon>
        <taxon>Bacillales</taxon>
        <taxon>Bacillaceae</taxon>
        <taxon>Bacillus</taxon>
    </lineage>
</organism>
<dbReference type="RefSeq" id="WP_048354712.1">
    <property type="nucleotide sequence ID" value="NZ_CP023481.1"/>
</dbReference>
<evidence type="ECO:0000259" key="12">
    <source>
        <dbReference type="PROSITE" id="PS51172"/>
    </source>
</evidence>
<keyword evidence="3 11" id="KW-0732">Signal</keyword>
<name>A0A0J6EJ48_9BACI</name>
<keyword evidence="16" id="KW-1185">Reference proteome</keyword>
<comment type="catalytic activity">
    <reaction evidence="1 9">
        <text>Endohydrolysis of (1-&gt;4)-beta-D-glucosidic linkages in cellulose, lichenin and cereal beta-D-glucans.</text>
        <dbReference type="EC" id="3.2.1.4"/>
    </reaction>
</comment>
<evidence type="ECO:0000313" key="14">
    <source>
        <dbReference type="EMBL" id="MEC0483436.1"/>
    </source>
</evidence>
<comment type="similarity">
    <text evidence="2 9">Belongs to the glycosyl hydrolase 5 (cellulase A) family.</text>
</comment>
<feature type="compositionally biased region" description="Low complexity" evidence="10">
    <location>
        <begin position="336"/>
        <end position="347"/>
    </location>
</feature>
<evidence type="ECO:0000256" key="6">
    <source>
        <dbReference type="ARBA" id="ARBA00023277"/>
    </source>
</evidence>
<dbReference type="GO" id="GO:0030248">
    <property type="term" value="F:cellulose binding"/>
    <property type="evidence" value="ECO:0007669"/>
    <property type="project" value="InterPro"/>
</dbReference>
<evidence type="ECO:0000256" key="8">
    <source>
        <dbReference type="ARBA" id="ARBA00023326"/>
    </source>
</evidence>
<comment type="caution">
    <text evidence="13">The sequence shown here is derived from an EMBL/GenBank/DDBJ whole genome shotgun (WGS) entry which is preliminary data.</text>
</comment>
<keyword evidence="4 9" id="KW-0378">Hydrolase</keyword>
<evidence type="ECO:0000256" key="9">
    <source>
        <dbReference type="RuleBase" id="RU361153"/>
    </source>
</evidence>
<dbReference type="Gene3D" id="3.20.20.80">
    <property type="entry name" value="Glycosidases"/>
    <property type="match status" value="1"/>
</dbReference>
<dbReference type="InterPro" id="IPR036966">
    <property type="entry name" value="CBM3_sf"/>
</dbReference>
<dbReference type="STRING" id="1664069.BGLY_2367"/>
<dbReference type="PROSITE" id="PS51172">
    <property type="entry name" value="CBM3"/>
    <property type="match status" value="1"/>
</dbReference>
<dbReference type="GO" id="GO:0008810">
    <property type="term" value="F:cellulase activity"/>
    <property type="evidence" value="ECO:0007669"/>
    <property type="project" value="UniProtKB-EC"/>
</dbReference>
<evidence type="ECO:0000313" key="16">
    <source>
        <dbReference type="Proteomes" id="UP001341297"/>
    </source>
</evidence>
<reference evidence="14 16" key="3">
    <citation type="submission" date="2023-03" db="EMBL/GenBank/DDBJ databases">
        <title>Agriculturally important microbes genome sequencing.</title>
        <authorList>
            <person name="Dunlap C."/>
        </authorList>
    </citation>
    <scope>NUCLEOTIDE SEQUENCE [LARGE SCALE GENOMIC DNA]</scope>
    <source>
        <strain evidence="14 16">CBP-3203</strain>
    </source>
</reference>
<feature type="region of interest" description="Disordered" evidence="10">
    <location>
        <begin position="328"/>
        <end position="372"/>
    </location>
</feature>
<dbReference type="InterPro" id="IPR018087">
    <property type="entry name" value="Glyco_hydro_5_CS"/>
</dbReference>
<evidence type="ECO:0000313" key="15">
    <source>
        <dbReference type="Proteomes" id="UP000036168"/>
    </source>
</evidence>
<evidence type="ECO:0000256" key="3">
    <source>
        <dbReference type="ARBA" id="ARBA00022729"/>
    </source>
</evidence>
<keyword evidence="8 9" id="KW-0624">Polysaccharide degradation</keyword>
<reference evidence="13" key="2">
    <citation type="submission" date="2015-10" db="EMBL/GenBank/DDBJ databases">
        <authorList>
            <person name="Gilbert D.G."/>
        </authorList>
    </citation>
    <scope>NUCLEOTIDE SEQUENCE</scope>
    <source>
        <strain evidence="13">GO-13</strain>
    </source>
</reference>
<dbReference type="PATRIC" id="fig|1664069.3.peg.5220"/>
<feature type="compositionally biased region" description="Basic and acidic residues" evidence="10">
    <location>
        <begin position="348"/>
        <end position="363"/>
    </location>
</feature>
<dbReference type="InterPro" id="IPR001547">
    <property type="entry name" value="Glyco_hydro_5"/>
</dbReference>
<dbReference type="Proteomes" id="UP000036168">
    <property type="component" value="Unassembled WGS sequence"/>
</dbReference>
<dbReference type="InterPro" id="IPR001956">
    <property type="entry name" value="CBM3"/>
</dbReference>
<evidence type="ECO:0000256" key="5">
    <source>
        <dbReference type="ARBA" id="ARBA00023001"/>
    </source>
</evidence>
<feature type="chain" id="PRO_5013454965" description="Endoglucanase" evidence="11">
    <location>
        <begin position="30"/>
        <end position="520"/>
    </location>
</feature>
<dbReference type="SMART" id="SM01067">
    <property type="entry name" value="CBM_3"/>
    <property type="match status" value="1"/>
</dbReference>
<dbReference type="Proteomes" id="UP001341297">
    <property type="component" value="Unassembled WGS sequence"/>
</dbReference>
<dbReference type="SUPFAM" id="SSF49384">
    <property type="entry name" value="Carbohydrate-binding domain"/>
    <property type="match status" value="1"/>
</dbReference>
<keyword evidence="5 9" id="KW-0136">Cellulose degradation</keyword>
<protein>
    <recommendedName>
        <fullName evidence="9">Endoglucanase</fullName>
        <ecNumber evidence="9">3.2.1.4</ecNumber>
    </recommendedName>
</protein>
<evidence type="ECO:0000256" key="2">
    <source>
        <dbReference type="ARBA" id="ARBA00005641"/>
    </source>
</evidence>
<accession>A0A0J6EJ48</accession>
<dbReference type="SUPFAM" id="SSF51445">
    <property type="entry name" value="(Trans)glycosidases"/>
    <property type="match status" value="1"/>
</dbReference>
<evidence type="ECO:0000256" key="4">
    <source>
        <dbReference type="ARBA" id="ARBA00022801"/>
    </source>
</evidence>
<keyword evidence="6 9" id="KW-0119">Carbohydrate metabolism</keyword>
<feature type="domain" description="CBM3" evidence="12">
    <location>
        <begin position="370"/>
        <end position="520"/>
    </location>
</feature>
<evidence type="ECO:0000256" key="11">
    <source>
        <dbReference type="SAM" id="SignalP"/>
    </source>
</evidence>
<proteinExistence type="inferred from homology"/>
<dbReference type="PANTHER" id="PTHR34142:SF1">
    <property type="entry name" value="GLYCOSIDE HYDROLASE FAMILY 5 DOMAIN-CONTAINING PROTEIN"/>
    <property type="match status" value="1"/>
</dbReference>
<dbReference type="Pfam" id="PF00942">
    <property type="entry name" value="CBM_3"/>
    <property type="match status" value="1"/>
</dbReference>
<feature type="signal peptide" evidence="11">
    <location>
        <begin position="1"/>
        <end position="29"/>
    </location>
</feature>
<dbReference type="Gene3D" id="2.60.40.710">
    <property type="entry name" value="Endoglucanase-like"/>
    <property type="match status" value="1"/>
</dbReference>
<dbReference type="AlphaFoldDB" id="A0A0J6EJ48"/>
<gene>
    <name evidence="13" type="ORF">AB447_208460</name>
    <name evidence="14" type="ORF">P8828_00995</name>
</gene>
<dbReference type="EMBL" id="JARRTL010000005">
    <property type="protein sequence ID" value="MEC0483436.1"/>
    <property type="molecule type" value="Genomic_DNA"/>
</dbReference>
<evidence type="ECO:0000256" key="1">
    <source>
        <dbReference type="ARBA" id="ARBA00000966"/>
    </source>
</evidence>
<dbReference type="GO" id="GO:0030245">
    <property type="term" value="P:cellulose catabolic process"/>
    <property type="evidence" value="ECO:0007669"/>
    <property type="project" value="UniProtKB-KW"/>
</dbReference>
<dbReference type="EMBL" id="LECW02000078">
    <property type="protein sequence ID" value="KRT87259.1"/>
    <property type="molecule type" value="Genomic_DNA"/>
</dbReference>
<dbReference type="InterPro" id="IPR008965">
    <property type="entry name" value="CBM2/CBM3_carb-bd_dom_sf"/>
</dbReference>